<dbReference type="PANTHER" id="PTHR30579:SF7">
    <property type="entry name" value="HTH-TYPE TRANSCRIPTIONAL REGULATOR LRHA-RELATED"/>
    <property type="match status" value="1"/>
</dbReference>
<dbReference type="Pfam" id="PF03466">
    <property type="entry name" value="LysR_substrate"/>
    <property type="match status" value="1"/>
</dbReference>
<keyword evidence="6" id="KW-1185">Reference proteome</keyword>
<keyword evidence="3" id="KW-0804">Transcription</keyword>
<keyword evidence="2" id="KW-0238">DNA-binding</keyword>
<dbReference type="PANTHER" id="PTHR30579">
    <property type="entry name" value="TRANSCRIPTIONAL REGULATOR"/>
    <property type="match status" value="1"/>
</dbReference>
<protein>
    <submittedName>
        <fullName evidence="5">LysR substrate-binding domain-containing protein</fullName>
    </submittedName>
</protein>
<gene>
    <name evidence="5" type="ORF">ACFOD3_08520</name>
</gene>
<reference evidence="6" key="1">
    <citation type="journal article" date="2019" name="Int. J. Syst. Evol. Microbiol.">
        <title>The Global Catalogue of Microorganisms (GCM) 10K type strain sequencing project: providing services to taxonomists for standard genome sequencing and annotation.</title>
        <authorList>
            <consortium name="The Broad Institute Genomics Platform"/>
            <consortium name="The Broad Institute Genome Sequencing Center for Infectious Disease"/>
            <person name="Wu L."/>
            <person name="Ma J."/>
        </authorList>
    </citation>
    <scope>NUCLEOTIDE SEQUENCE [LARGE SCALE GENOMIC DNA]</scope>
    <source>
        <strain evidence="6">CGMCC 1.16855</strain>
    </source>
</reference>
<accession>A0ABV7BUZ9</accession>
<keyword evidence="1" id="KW-0805">Transcription regulation</keyword>
<dbReference type="InterPro" id="IPR005119">
    <property type="entry name" value="LysR_subst-bd"/>
</dbReference>
<dbReference type="Proteomes" id="UP001595420">
    <property type="component" value="Unassembled WGS sequence"/>
</dbReference>
<dbReference type="EMBL" id="JBHRSB010000002">
    <property type="protein sequence ID" value="MFC2999935.1"/>
    <property type="molecule type" value="Genomic_DNA"/>
</dbReference>
<evidence type="ECO:0000256" key="3">
    <source>
        <dbReference type="ARBA" id="ARBA00023163"/>
    </source>
</evidence>
<dbReference type="PROSITE" id="PS50931">
    <property type="entry name" value="HTH_LYSR"/>
    <property type="match status" value="1"/>
</dbReference>
<dbReference type="InterPro" id="IPR050176">
    <property type="entry name" value="LTTR"/>
</dbReference>
<evidence type="ECO:0000256" key="1">
    <source>
        <dbReference type="ARBA" id="ARBA00023015"/>
    </source>
</evidence>
<comment type="caution">
    <text evidence="5">The sequence shown here is derived from an EMBL/GenBank/DDBJ whole genome shotgun (WGS) entry which is preliminary data.</text>
</comment>
<evidence type="ECO:0000259" key="4">
    <source>
        <dbReference type="PROSITE" id="PS50931"/>
    </source>
</evidence>
<dbReference type="RefSeq" id="WP_216836008.1">
    <property type="nucleotide sequence ID" value="NZ_JAFNJS010000002.1"/>
</dbReference>
<feature type="domain" description="HTH lysR-type" evidence="4">
    <location>
        <begin position="6"/>
        <end position="63"/>
    </location>
</feature>
<evidence type="ECO:0000256" key="2">
    <source>
        <dbReference type="ARBA" id="ARBA00023125"/>
    </source>
</evidence>
<evidence type="ECO:0000313" key="6">
    <source>
        <dbReference type="Proteomes" id="UP001595420"/>
    </source>
</evidence>
<dbReference type="InterPro" id="IPR000847">
    <property type="entry name" value="LysR_HTH_N"/>
</dbReference>
<proteinExistence type="predicted"/>
<name>A0ABV7BUZ9_9PROT</name>
<dbReference type="Pfam" id="PF00126">
    <property type="entry name" value="HTH_1"/>
    <property type="match status" value="1"/>
</dbReference>
<organism evidence="5 6">
    <name type="scientific">Falsiroseomonas tokyonensis</name>
    <dbReference type="NCBI Taxonomy" id="430521"/>
    <lineage>
        <taxon>Bacteria</taxon>
        <taxon>Pseudomonadati</taxon>
        <taxon>Pseudomonadota</taxon>
        <taxon>Alphaproteobacteria</taxon>
        <taxon>Acetobacterales</taxon>
        <taxon>Roseomonadaceae</taxon>
        <taxon>Falsiroseomonas</taxon>
    </lineage>
</organism>
<evidence type="ECO:0000313" key="5">
    <source>
        <dbReference type="EMBL" id="MFC2999935.1"/>
    </source>
</evidence>
<sequence length="291" mass="30683">MRRITLDLDILHSFVTGLELGSFARASEQVGRTQSAVSGQLRRLEAQFGRPLLRRQGRGLVLTEAGEILLGYAKRLLELNDEAVAAIRGADLEGWVRLGLPQDFAELWLPEMLGRFARAHPRLRVEVRAEGSGVLLERLDRGLLDLALVWGGQDRTAPIAEVPVAWLGPAEGALGWQAGTPVPLVAFEPPCQFRNAAVAALEAAGMSWRLAFSSPSLAGLRAAVAAGLGVTPRSALGLGHGVRALAPGEAGLPPLTAVPLTLVEGAEPAPAVALLARILRETLEVGLSAPG</sequence>